<feature type="transmembrane region" description="Helical" evidence="2">
    <location>
        <begin position="57"/>
        <end position="79"/>
    </location>
</feature>
<evidence type="ECO:0000256" key="1">
    <source>
        <dbReference type="SAM" id="MobiDB-lite"/>
    </source>
</evidence>
<reference evidence="3 4" key="1">
    <citation type="submission" date="2020-05" db="EMBL/GenBank/DDBJ databases">
        <title>Identification and distribution of gene clusters putatively required for synthesis of sphingolipid metabolism inhibitors in phylogenetically diverse species of the filamentous fungus Fusarium.</title>
        <authorList>
            <person name="Kim H.-S."/>
            <person name="Busman M."/>
            <person name="Brown D.W."/>
            <person name="Divon H."/>
            <person name="Uhlig S."/>
            <person name="Proctor R.H."/>
        </authorList>
    </citation>
    <scope>NUCLEOTIDE SEQUENCE [LARGE SCALE GENOMIC DNA]</scope>
    <source>
        <strain evidence="3 4">NRRL 25196</strain>
    </source>
</reference>
<keyword evidence="4" id="KW-1185">Reference proteome</keyword>
<proteinExistence type="predicted"/>
<dbReference type="EMBL" id="JAAOAO010000387">
    <property type="protein sequence ID" value="KAF5544178.1"/>
    <property type="molecule type" value="Genomic_DNA"/>
</dbReference>
<keyword evidence="2" id="KW-1133">Transmembrane helix</keyword>
<sequence>MQRISKQMPKDLASNLAYDLLKFTQQSVMTDYDVPGHNTVFQEVAAKINKRRDFKTFLAVIFPQWFFLALTLGANNPWLAPVKELMETHCGREFSSKDIDFNSLPAEKYDELFTDINIGVEGDGWPLEKVLSADSLAGANDEEGVDQVRLGRVMCDIQDDIATLEEKANEVMDDVDALAADISEIKKSTDRVPVLEKSITDLVTFLHTVHGTDHNDDGDTSAGGPADASNGKRPRTE</sequence>
<evidence type="ECO:0000313" key="3">
    <source>
        <dbReference type="EMBL" id="KAF5544178.1"/>
    </source>
</evidence>
<name>A0A8H5MXD6_9HYPO</name>
<organism evidence="3 4">
    <name type="scientific">Fusarium napiforme</name>
    <dbReference type="NCBI Taxonomy" id="42672"/>
    <lineage>
        <taxon>Eukaryota</taxon>
        <taxon>Fungi</taxon>
        <taxon>Dikarya</taxon>
        <taxon>Ascomycota</taxon>
        <taxon>Pezizomycotina</taxon>
        <taxon>Sordariomycetes</taxon>
        <taxon>Hypocreomycetidae</taxon>
        <taxon>Hypocreales</taxon>
        <taxon>Nectriaceae</taxon>
        <taxon>Fusarium</taxon>
        <taxon>Fusarium fujikuroi species complex</taxon>
    </lineage>
</organism>
<dbReference type="Proteomes" id="UP000574317">
    <property type="component" value="Unassembled WGS sequence"/>
</dbReference>
<keyword evidence="2" id="KW-0472">Membrane</keyword>
<gene>
    <name evidence="3" type="ORF">FNAPI_9488</name>
</gene>
<accession>A0A8H5MXD6</accession>
<feature type="region of interest" description="Disordered" evidence="1">
    <location>
        <begin position="212"/>
        <end position="237"/>
    </location>
</feature>
<evidence type="ECO:0000256" key="2">
    <source>
        <dbReference type="SAM" id="Phobius"/>
    </source>
</evidence>
<protein>
    <submittedName>
        <fullName evidence="3">Uncharacterized protein</fullName>
    </submittedName>
</protein>
<keyword evidence="2" id="KW-0812">Transmembrane</keyword>
<evidence type="ECO:0000313" key="4">
    <source>
        <dbReference type="Proteomes" id="UP000574317"/>
    </source>
</evidence>
<dbReference type="AlphaFoldDB" id="A0A8H5MXD6"/>
<comment type="caution">
    <text evidence="3">The sequence shown here is derived from an EMBL/GenBank/DDBJ whole genome shotgun (WGS) entry which is preliminary data.</text>
</comment>